<dbReference type="AlphaFoldDB" id="A2C439"/>
<sequence>MTVLLWGVFLLGGIGLFVVWGLSNAYPTIN</sequence>
<organism evidence="1 2">
    <name type="scientific">Prochlorococcus marinus (strain NATL1A)</name>
    <dbReference type="NCBI Taxonomy" id="167555"/>
    <lineage>
        <taxon>Bacteria</taxon>
        <taxon>Bacillati</taxon>
        <taxon>Cyanobacteriota</taxon>
        <taxon>Cyanophyceae</taxon>
        <taxon>Synechococcales</taxon>
        <taxon>Prochlorococcaceae</taxon>
        <taxon>Prochlorococcus</taxon>
    </lineage>
</organism>
<name>A2C439_PROM1</name>
<dbReference type="KEGG" id="pme:NATL1_16931"/>
<dbReference type="EMBL" id="CP000553">
    <property type="protein sequence ID" value="ABM76249.1"/>
    <property type="molecule type" value="Genomic_DNA"/>
</dbReference>
<gene>
    <name evidence="1" type="ordered locus">NATL1_16931</name>
</gene>
<evidence type="ECO:0008006" key="3">
    <source>
        <dbReference type="Google" id="ProtNLM"/>
    </source>
</evidence>
<reference evidence="2" key="1">
    <citation type="journal article" date="2007" name="PLoS Genet.">
        <title>Patterns and implications of gene gain and loss in the evolution of Prochlorococcus.</title>
        <authorList>
            <person name="Kettler G.C."/>
            <person name="Martiny A.C."/>
            <person name="Huang K."/>
            <person name="Zucker J."/>
            <person name="Coleman M.L."/>
            <person name="Rodrigue S."/>
            <person name="Chen F."/>
            <person name="Lapidus A."/>
            <person name="Ferriera S."/>
            <person name="Johnson J."/>
            <person name="Steglich C."/>
            <person name="Church G.M."/>
            <person name="Richardson P."/>
            <person name="Chisholm S.W."/>
        </authorList>
    </citation>
    <scope>NUCLEOTIDE SEQUENCE [LARGE SCALE GENOMIC DNA]</scope>
    <source>
        <strain evidence="2">NATL1A</strain>
    </source>
</reference>
<accession>A2C439</accession>
<evidence type="ECO:0000313" key="2">
    <source>
        <dbReference type="Proteomes" id="UP000002592"/>
    </source>
</evidence>
<protein>
    <recommendedName>
        <fullName evidence="3">NADH dehydrogenase subunit NdhQ</fullName>
    </recommendedName>
</protein>
<evidence type="ECO:0000313" key="1">
    <source>
        <dbReference type="EMBL" id="ABM76249.1"/>
    </source>
</evidence>
<dbReference type="Proteomes" id="UP000002592">
    <property type="component" value="Chromosome"/>
</dbReference>
<dbReference type="HOGENOM" id="CLU_220318_0_0_3"/>
<proteinExistence type="predicted"/>